<evidence type="ECO:0000313" key="4">
    <source>
        <dbReference type="Proteomes" id="UP000524404"/>
    </source>
</evidence>
<dbReference type="AlphaFoldDB" id="A0A841EUK1"/>
<comment type="caution">
    <text evidence="3">The sequence shown here is derived from an EMBL/GenBank/DDBJ whole genome shotgun (WGS) entry which is preliminary data.</text>
</comment>
<feature type="compositionally biased region" description="Basic and acidic residues" evidence="1">
    <location>
        <begin position="41"/>
        <end position="59"/>
    </location>
</feature>
<sequence length="207" mass="23824">MKNNMTLGIALIIIGLASIIIGVVVLNKKENTPVAAQPEKINVEPLEKESPKAPTDKEKGDDFEKFVVQKFSKKYFKVTDWTSDKFVNGVYPESNSNPDFTMRFQWKDVDKSFGVECKYRSEYYKNGVECCTERQLENYKKYESDKNQKVFIIIGVGGVASDPAELFIIPLNKIASTFLGKDFLSRYKKENFKEANLFYDYEKETLK</sequence>
<reference evidence="3 4" key="1">
    <citation type="submission" date="2020-08" db="EMBL/GenBank/DDBJ databases">
        <title>Functional genomics of gut bacteria from endangered species of beetles.</title>
        <authorList>
            <person name="Carlos-Shanley C."/>
        </authorList>
    </citation>
    <scope>NUCLEOTIDE SEQUENCE [LARGE SCALE GENOMIC DNA]</scope>
    <source>
        <strain evidence="3 4">S00070</strain>
    </source>
</reference>
<gene>
    <name evidence="3" type="ORF">HNP25_002981</name>
</gene>
<organism evidence="3 4">
    <name type="scientific">Arcicella rosea</name>
    <dbReference type="NCBI Taxonomy" id="502909"/>
    <lineage>
        <taxon>Bacteria</taxon>
        <taxon>Pseudomonadati</taxon>
        <taxon>Bacteroidota</taxon>
        <taxon>Cytophagia</taxon>
        <taxon>Cytophagales</taxon>
        <taxon>Flectobacillaceae</taxon>
        <taxon>Arcicella</taxon>
    </lineage>
</organism>
<evidence type="ECO:0000256" key="2">
    <source>
        <dbReference type="SAM" id="Phobius"/>
    </source>
</evidence>
<name>A0A841EUK1_9BACT</name>
<feature type="transmembrane region" description="Helical" evidence="2">
    <location>
        <begin position="6"/>
        <end position="26"/>
    </location>
</feature>
<evidence type="ECO:0000313" key="3">
    <source>
        <dbReference type="EMBL" id="MBB6004318.1"/>
    </source>
</evidence>
<keyword evidence="2" id="KW-1133">Transmembrane helix</keyword>
<keyword evidence="4" id="KW-1185">Reference proteome</keyword>
<accession>A0A841EUK1</accession>
<keyword evidence="2" id="KW-0812">Transmembrane</keyword>
<dbReference type="RefSeq" id="WP_184135247.1">
    <property type="nucleotide sequence ID" value="NZ_JACHKT010000022.1"/>
</dbReference>
<evidence type="ECO:0008006" key="5">
    <source>
        <dbReference type="Google" id="ProtNLM"/>
    </source>
</evidence>
<feature type="region of interest" description="Disordered" evidence="1">
    <location>
        <begin position="37"/>
        <end position="59"/>
    </location>
</feature>
<evidence type="ECO:0000256" key="1">
    <source>
        <dbReference type="SAM" id="MobiDB-lite"/>
    </source>
</evidence>
<dbReference type="EMBL" id="JACHKT010000022">
    <property type="protein sequence ID" value="MBB6004318.1"/>
    <property type="molecule type" value="Genomic_DNA"/>
</dbReference>
<protein>
    <recommendedName>
        <fullName evidence="5">Restriction endonuclease</fullName>
    </recommendedName>
</protein>
<proteinExistence type="predicted"/>
<dbReference type="Proteomes" id="UP000524404">
    <property type="component" value="Unassembled WGS sequence"/>
</dbReference>
<keyword evidence="2" id="KW-0472">Membrane</keyword>